<evidence type="ECO:0000313" key="1">
    <source>
        <dbReference type="EMBL" id="CAK9032310.1"/>
    </source>
</evidence>
<dbReference type="EMBL" id="CAXAMN010010668">
    <property type="protein sequence ID" value="CAK9032310.1"/>
    <property type="molecule type" value="Genomic_DNA"/>
</dbReference>
<proteinExistence type="predicted"/>
<evidence type="ECO:0000313" key="2">
    <source>
        <dbReference type="Proteomes" id="UP001642484"/>
    </source>
</evidence>
<accession>A0ABP0KZT0</accession>
<name>A0ABP0KZT0_9DINO</name>
<gene>
    <name evidence="1" type="ORF">CCMP2556_LOCUS18629</name>
</gene>
<dbReference type="Proteomes" id="UP001642484">
    <property type="component" value="Unassembled WGS sequence"/>
</dbReference>
<comment type="caution">
    <text evidence="1">The sequence shown here is derived from an EMBL/GenBank/DDBJ whole genome shotgun (WGS) entry which is preliminary data.</text>
</comment>
<protein>
    <submittedName>
        <fullName evidence="1">Uncharacterized protein</fullName>
    </submittedName>
</protein>
<keyword evidence="2" id="KW-1185">Reference proteome</keyword>
<sequence length="169" mass="18076">MARGLHPSCCRVSRRRPMGAVLSSFSFRLCASQQWPRCAACRRRLQHCAKHLEQLQEILLPAVIPAGTCSLQLWQGLAQVCFDEDLNDLETFSSAACVAKVDPKCPPCLPGCPRCAAVAEADPNLASVRGLAAPSGSQGCKRGAFLLRCGLTTGTDGGLASFLQRWSSS</sequence>
<reference evidence="1 2" key="1">
    <citation type="submission" date="2024-02" db="EMBL/GenBank/DDBJ databases">
        <authorList>
            <person name="Chen Y."/>
            <person name="Shah S."/>
            <person name="Dougan E. K."/>
            <person name="Thang M."/>
            <person name="Chan C."/>
        </authorList>
    </citation>
    <scope>NUCLEOTIDE SEQUENCE [LARGE SCALE GENOMIC DNA]</scope>
</reference>
<organism evidence="1 2">
    <name type="scientific">Durusdinium trenchii</name>
    <dbReference type="NCBI Taxonomy" id="1381693"/>
    <lineage>
        <taxon>Eukaryota</taxon>
        <taxon>Sar</taxon>
        <taxon>Alveolata</taxon>
        <taxon>Dinophyceae</taxon>
        <taxon>Suessiales</taxon>
        <taxon>Symbiodiniaceae</taxon>
        <taxon>Durusdinium</taxon>
    </lineage>
</organism>